<dbReference type="Proteomes" id="UP000521868">
    <property type="component" value="Unassembled WGS sequence"/>
</dbReference>
<sequence length="474" mass="50489">MTDTKTARALTLALCSASLLTACGGGGGDLANAVDGAVKTIAEAASAQAGSTAAAPGASDGAGASGAATPEESSMRGFENTTEAAASSTAAEDDGRRPFWPSWGPRPGTVATPVPVGTGPAPAPAPAVSGAVPTLGDCQLFPANAIFNTRIDDVARFPAHASSSQWIDVAGRHLPFGADWGFHENQGNYGDYYGMPINVIDRTESDWPVVSFDFSTSGTYWERGWPYKSDCAVPDGDGYSLRRDCTSAPANQQRFPFPHDWKIVNEDGQCNDPNTCGDRHVLVVEKGACRLWESFFAYKLGGQWYSLATAAWDLRSNELRPRDWASADAAGLPMAPLLVKVDEADAGEIRHALRVNFRDAAIDTSYLWPARFGAGGANPGAMPFGALLRLKQDFVIPDWWTTQAKAIATAAKRYGMYVADNGGDFHVQGEPSVKWQLQTSLQLKGITMNDMEFVDLKSVTGDPRFSADSMAASW</sequence>
<dbReference type="RefSeq" id="WP_168109252.1">
    <property type="nucleotide sequence ID" value="NZ_VTOX01000009.1"/>
</dbReference>
<organism evidence="3 4">
    <name type="scientific">Ramlibacter lithotrophicus</name>
    <dbReference type="NCBI Taxonomy" id="2606681"/>
    <lineage>
        <taxon>Bacteria</taxon>
        <taxon>Pseudomonadati</taxon>
        <taxon>Pseudomonadota</taxon>
        <taxon>Betaproteobacteria</taxon>
        <taxon>Burkholderiales</taxon>
        <taxon>Comamonadaceae</taxon>
        <taxon>Ramlibacter</taxon>
    </lineage>
</organism>
<dbReference type="AlphaFoldDB" id="A0A7X6I8A9"/>
<reference evidence="3 4" key="1">
    <citation type="journal article" date="2020" name="Nature">
        <title>Bacterial chemolithoautotrophy via manganese oxidation.</title>
        <authorList>
            <person name="Yu H."/>
            <person name="Leadbetter J.R."/>
        </authorList>
    </citation>
    <scope>NUCLEOTIDE SEQUENCE [LARGE SCALE GENOMIC DNA]</scope>
    <source>
        <strain evidence="3 4">RBP-1</strain>
    </source>
</reference>
<keyword evidence="2" id="KW-0732">Signal</keyword>
<comment type="caution">
    <text evidence="3">The sequence shown here is derived from an EMBL/GenBank/DDBJ whole genome shotgun (WGS) entry which is preliminary data.</text>
</comment>
<gene>
    <name evidence="3" type="ORF">RAMLITH_20045</name>
</gene>
<feature type="compositionally biased region" description="Low complexity" evidence="1">
    <location>
        <begin position="52"/>
        <end position="68"/>
    </location>
</feature>
<protein>
    <submittedName>
        <fullName evidence="3">Uncharacterized protein</fullName>
    </submittedName>
</protein>
<dbReference type="EMBL" id="VTOX01000009">
    <property type="protein sequence ID" value="NKE68121.1"/>
    <property type="molecule type" value="Genomic_DNA"/>
</dbReference>
<feature type="compositionally biased region" description="Low complexity" evidence="1">
    <location>
        <begin position="81"/>
        <end position="90"/>
    </location>
</feature>
<proteinExistence type="predicted"/>
<name>A0A7X6I8A9_9BURK</name>
<evidence type="ECO:0000313" key="3">
    <source>
        <dbReference type="EMBL" id="NKE68121.1"/>
    </source>
</evidence>
<evidence type="ECO:0000256" key="1">
    <source>
        <dbReference type="SAM" id="MobiDB-lite"/>
    </source>
</evidence>
<feature type="region of interest" description="Disordered" evidence="1">
    <location>
        <begin position="52"/>
        <end position="108"/>
    </location>
</feature>
<feature type="signal peptide" evidence="2">
    <location>
        <begin position="1"/>
        <end position="21"/>
    </location>
</feature>
<dbReference type="PROSITE" id="PS51257">
    <property type="entry name" value="PROKAR_LIPOPROTEIN"/>
    <property type="match status" value="1"/>
</dbReference>
<keyword evidence="4" id="KW-1185">Reference proteome</keyword>
<evidence type="ECO:0000256" key="2">
    <source>
        <dbReference type="SAM" id="SignalP"/>
    </source>
</evidence>
<evidence type="ECO:0000313" key="4">
    <source>
        <dbReference type="Proteomes" id="UP000521868"/>
    </source>
</evidence>
<feature type="chain" id="PRO_5031022190" evidence="2">
    <location>
        <begin position="22"/>
        <end position="474"/>
    </location>
</feature>
<accession>A0A7X6I8A9</accession>